<feature type="transmembrane region" description="Helical" evidence="1">
    <location>
        <begin position="361"/>
        <end position="381"/>
    </location>
</feature>
<keyword evidence="1" id="KW-0812">Transmembrane</keyword>
<gene>
    <name evidence="2" type="ORF">INR99_13720</name>
</gene>
<dbReference type="Proteomes" id="UP000604481">
    <property type="component" value="Unassembled WGS sequence"/>
</dbReference>
<comment type="caution">
    <text evidence="2">The sequence shown here is derived from an EMBL/GenBank/DDBJ whole genome shotgun (WGS) entry which is preliminary data.</text>
</comment>
<protein>
    <recommendedName>
        <fullName evidence="4">Chlor_Arch_YYY domain-containing protein</fullName>
    </recommendedName>
</protein>
<accession>A0A8J7FQG0</accession>
<keyword evidence="1" id="KW-0472">Membrane</keyword>
<feature type="transmembrane region" description="Helical" evidence="1">
    <location>
        <begin position="199"/>
        <end position="220"/>
    </location>
</feature>
<evidence type="ECO:0000256" key="1">
    <source>
        <dbReference type="SAM" id="Phobius"/>
    </source>
</evidence>
<keyword evidence="1" id="KW-1133">Transmembrane helix</keyword>
<feature type="transmembrane region" description="Helical" evidence="1">
    <location>
        <begin position="520"/>
        <end position="541"/>
    </location>
</feature>
<feature type="transmembrane region" description="Helical" evidence="1">
    <location>
        <begin position="6"/>
        <end position="25"/>
    </location>
</feature>
<feature type="transmembrane region" description="Helical" evidence="1">
    <location>
        <begin position="458"/>
        <end position="477"/>
    </location>
</feature>
<name>A0A8J7FQG0_9NEIS</name>
<dbReference type="RefSeq" id="WP_194116942.1">
    <property type="nucleotide sequence ID" value="NZ_JADFUA010000009.1"/>
</dbReference>
<feature type="transmembrane region" description="Helical" evidence="1">
    <location>
        <begin position="55"/>
        <end position="74"/>
    </location>
</feature>
<feature type="transmembrane region" description="Helical" evidence="1">
    <location>
        <begin position="393"/>
        <end position="411"/>
    </location>
</feature>
<proteinExistence type="predicted"/>
<feature type="transmembrane region" description="Helical" evidence="1">
    <location>
        <begin position="431"/>
        <end position="451"/>
    </location>
</feature>
<dbReference type="AlphaFoldDB" id="A0A8J7FQG0"/>
<feature type="transmembrane region" description="Helical" evidence="1">
    <location>
        <begin position="86"/>
        <end position="106"/>
    </location>
</feature>
<dbReference type="InterPro" id="IPR018746">
    <property type="entry name" value="DUF2298"/>
</dbReference>
<reference evidence="2 3" key="1">
    <citation type="submission" date="2020-10" db="EMBL/GenBank/DDBJ databases">
        <title>The genome sequence of Chitinilyticum litopenaei 4Y14.</title>
        <authorList>
            <person name="Liu Y."/>
        </authorList>
    </citation>
    <scope>NUCLEOTIDE SEQUENCE [LARGE SCALE GENOMIC DNA]</scope>
    <source>
        <strain evidence="2 3">4Y14</strain>
    </source>
</reference>
<feature type="transmembrane region" description="Helical" evidence="1">
    <location>
        <begin position="167"/>
        <end position="187"/>
    </location>
</feature>
<dbReference type="Pfam" id="PF10060">
    <property type="entry name" value="DUF2298"/>
    <property type="match status" value="1"/>
</dbReference>
<dbReference type="EMBL" id="JADFUA010000009">
    <property type="protein sequence ID" value="MBE9610394.1"/>
    <property type="molecule type" value="Genomic_DNA"/>
</dbReference>
<organism evidence="2 3">
    <name type="scientific">Chitinilyticum piscinae</name>
    <dbReference type="NCBI Taxonomy" id="2866724"/>
    <lineage>
        <taxon>Bacteria</taxon>
        <taxon>Pseudomonadati</taxon>
        <taxon>Pseudomonadota</taxon>
        <taxon>Betaproteobacteria</taxon>
        <taxon>Neisseriales</taxon>
        <taxon>Chitinibacteraceae</taxon>
        <taxon>Chitinilyticum</taxon>
    </lineage>
</organism>
<evidence type="ECO:0000313" key="2">
    <source>
        <dbReference type="EMBL" id="MBE9610394.1"/>
    </source>
</evidence>
<keyword evidence="3" id="KW-1185">Reference proteome</keyword>
<sequence>MHLIYLLLTVGLILFNLSGLTALMWRMLPASAAARTAGILLLTVCFFALEHFHGLGALAWLWPLATVLSGMVLAGRRDWRTHREFWAGEAVFVLCFLYGLAWRFAFPNIDAGSEHLTDLYFISNYMPGTTLPPTDRWLVGGVFDFYYAFQHYGAALLARIFNLDAGMAMNLGWALLIGLLGSLAWEIASRFIAARGLRVLLVATLLLGGNGLSPLMPFMIKPVEQPIPAGLDAEALRGYERGKAQAAAQDRLWESTRFAGMFDERVNTSLGRAVAGDPANPMFRENRELPLETVAYLSYLGDYHPPLGGLVLLLWALALTLAYRVNASQHEEYEAEAVVNSGLRQNTLVCILLGASPALVLVTNAWVFPLQALLLAAWLFFRRSDLARIWRPFLGGLLLALALIYPFLSHFAPASLATPLAWVSMRDHSPLPYFLALHWPFLLLALLGMLLGRTKPWAGWLAISLLLLLAMSELVVVDDPLGGKYERFNTTLKWWSWLWPAALVGLGSVVLGCRNLLVRALGIVLCAALLVYAVAIASYWLHTDKPNKGQLAGNGWLKQDDTARAIITHLRNSPDGIVLEAVEQGAYSPSSAIALNAGKGVVLGWPDHVGQWRGQPAQIPQLANDIRAFYRGQLADPLGWLNQNRVQYIVWTWGDESRAPGVRQQLHVTIGRDYHWRPFYQNGAQEAGIWERRSAR</sequence>
<evidence type="ECO:0008006" key="4">
    <source>
        <dbReference type="Google" id="ProtNLM"/>
    </source>
</evidence>
<evidence type="ECO:0000313" key="3">
    <source>
        <dbReference type="Proteomes" id="UP000604481"/>
    </source>
</evidence>
<feature type="transmembrane region" description="Helical" evidence="1">
    <location>
        <begin position="497"/>
        <end position="513"/>
    </location>
</feature>